<dbReference type="GO" id="GO:0015288">
    <property type="term" value="F:porin activity"/>
    <property type="evidence" value="ECO:0007669"/>
    <property type="project" value="TreeGrafter"/>
</dbReference>
<evidence type="ECO:0000313" key="9">
    <source>
        <dbReference type="EMBL" id="NLR75220.1"/>
    </source>
</evidence>
<keyword evidence="6" id="KW-0472">Membrane</keyword>
<name>A0A847RVK8_9NEIS</name>
<dbReference type="RefSeq" id="WP_168876765.1">
    <property type="nucleotide sequence ID" value="NZ_JABAIM010000001.1"/>
</dbReference>
<dbReference type="NCBIfam" id="TIGR01844">
    <property type="entry name" value="type_I_sec_TolC"/>
    <property type="match status" value="1"/>
</dbReference>
<dbReference type="GO" id="GO:0015562">
    <property type="term" value="F:efflux transmembrane transporter activity"/>
    <property type="evidence" value="ECO:0007669"/>
    <property type="project" value="InterPro"/>
</dbReference>
<comment type="caution">
    <text evidence="9">The sequence shown here is derived from an EMBL/GenBank/DDBJ whole genome shotgun (WGS) entry which is preliminary data.</text>
</comment>
<evidence type="ECO:0000256" key="2">
    <source>
        <dbReference type="ARBA" id="ARBA00007613"/>
    </source>
</evidence>
<evidence type="ECO:0000256" key="5">
    <source>
        <dbReference type="ARBA" id="ARBA00022692"/>
    </source>
</evidence>
<dbReference type="InterPro" id="IPR010130">
    <property type="entry name" value="T1SS_OMP_TolC"/>
</dbReference>
<keyword evidence="10" id="KW-1185">Reference proteome</keyword>
<keyword evidence="7" id="KW-0998">Cell outer membrane</keyword>
<dbReference type="Gene3D" id="1.20.1600.10">
    <property type="entry name" value="Outer membrane efflux proteins (OEP)"/>
    <property type="match status" value="1"/>
</dbReference>
<dbReference type="InterPro" id="IPR003423">
    <property type="entry name" value="OMP_efflux"/>
</dbReference>
<evidence type="ECO:0000313" key="10">
    <source>
        <dbReference type="Proteomes" id="UP000587991"/>
    </source>
</evidence>
<evidence type="ECO:0000256" key="3">
    <source>
        <dbReference type="ARBA" id="ARBA00022448"/>
    </source>
</evidence>
<keyword evidence="4" id="KW-1134">Transmembrane beta strand</keyword>
<evidence type="ECO:0000256" key="7">
    <source>
        <dbReference type="ARBA" id="ARBA00023237"/>
    </source>
</evidence>
<dbReference type="GO" id="GO:1990281">
    <property type="term" value="C:efflux pump complex"/>
    <property type="evidence" value="ECO:0007669"/>
    <property type="project" value="TreeGrafter"/>
</dbReference>
<feature type="chain" id="PRO_5032412284" evidence="8">
    <location>
        <begin position="20"/>
        <end position="435"/>
    </location>
</feature>
<keyword evidence="8" id="KW-0732">Signal</keyword>
<dbReference type="PANTHER" id="PTHR30026">
    <property type="entry name" value="OUTER MEMBRANE PROTEIN TOLC"/>
    <property type="match status" value="1"/>
</dbReference>
<keyword evidence="5" id="KW-0812">Transmembrane</keyword>
<proteinExistence type="inferred from homology"/>
<evidence type="ECO:0000256" key="1">
    <source>
        <dbReference type="ARBA" id="ARBA00004442"/>
    </source>
</evidence>
<dbReference type="Pfam" id="PF02321">
    <property type="entry name" value="OEP"/>
    <property type="match status" value="2"/>
</dbReference>
<comment type="similarity">
    <text evidence="2">Belongs to the outer membrane factor (OMF) (TC 1.B.17) family.</text>
</comment>
<accession>A0A847RVK8</accession>
<comment type="subcellular location">
    <subcellularLocation>
        <location evidence="1">Cell outer membrane</location>
    </subcellularLocation>
</comment>
<dbReference type="SUPFAM" id="SSF56954">
    <property type="entry name" value="Outer membrane efflux proteins (OEP)"/>
    <property type="match status" value="1"/>
</dbReference>
<evidence type="ECO:0000256" key="6">
    <source>
        <dbReference type="ARBA" id="ARBA00023136"/>
    </source>
</evidence>
<dbReference type="PANTHER" id="PTHR30026:SF20">
    <property type="entry name" value="OUTER MEMBRANE PROTEIN TOLC"/>
    <property type="match status" value="1"/>
</dbReference>
<dbReference type="GO" id="GO:0009279">
    <property type="term" value="C:cell outer membrane"/>
    <property type="evidence" value="ECO:0007669"/>
    <property type="project" value="UniProtKB-SubCell"/>
</dbReference>
<gene>
    <name evidence="9" type="ORF">HF682_08610</name>
</gene>
<dbReference type="AlphaFoldDB" id="A0A847RVK8"/>
<organism evidence="9 10">
    <name type="scientific">Leeia aquatica</name>
    <dbReference type="NCBI Taxonomy" id="2725557"/>
    <lineage>
        <taxon>Bacteria</taxon>
        <taxon>Pseudomonadati</taxon>
        <taxon>Pseudomonadota</taxon>
        <taxon>Betaproteobacteria</taxon>
        <taxon>Neisseriales</taxon>
        <taxon>Leeiaceae</taxon>
        <taxon>Leeia</taxon>
    </lineage>
</organism>
<evidence type="ECO:0000256" key="8">
    <source>
        <dbReference type="SAM" id="SignalP"/>
    </source>
</evidence>
<reference evidence="9 10" key="1">
    <citation type="submission" date="2020-04" db="EMBL/GenBank/DDBJ databases">
        <title>Draft genome of Leeia sp. IMCC25680.</title>
        <authorList>
            <person name="Song J."/>
            <person name="Cho J.-C."/>
        </authorList>
    </citation>
    <scope>NUCLEOTIDE SEQUENCE [LARGE SCALE GENOMIC DNA]</scope>
    <source>
        <strain evidence="9 10">IMCC25680</strain>
    </source>
</reference>
<protein>
    <submittedName>
        <fullName evidence="9">TolC family outer membrane protein</fullName>
    </submittedName>
</protein>
<dbReference type="EMBL" id="JABAIM010000001">
    <property type="protein sequence ID" value="NLR75220.1"/>
    <property type="molecule type" value="Genomic_DNA"/>
</dbReference>
<evidence type="ECO:0000256" key="4">
    <source>
        <dbReference type="ARBA" id="ARBA00022452"/>
    </source>
</evidence>
<dbReference type="InterPro" id="IPR051906">
    <property type="entry name" value="TolC-like"/>
</dbReference>
<keyword evidence="3" id="KW-0813">Transport</keyword>
<feature type="signal peptide" evidence="8">
    <location>
        <begin position="1"/>
        <end position="19"/>
    </location>
</feature>
<dbReference type="Proteomes" id="UP000587991">
    <property type="component" value="Unassembled WGS sequence"/>
</dbReference>
<sequence length="435" mass="47147">MKLRRHLLLLTLLGGSAHATDLMELYRQALQSDPSYAAALASHDATIERYPQARALLLPQINLSANTTWNEVDTELRSNGRDVHSHYNSNGIVIQAKQAIYNGQSLAQVEQGKLQVELAEVQRRAAEQDLILRVAQAYFDVLSAEDRVQLTVAQKEATTQQLALAKKSFEVGTATITDTHEAQARFDQIVAAEIAARNDLNVKQAALTQLTGKPVSHLARLDGKLPVSAPAQSSEAWQSRAEQGSLDVAAKQLLKEVASREIDRARAAHYPTLDLVATAAHNRTGGGSSPTNTTSGSIALQLNIPLYAGGALSSKSREAVAKEEQARDELEVARRKAVQDANSAYLGISSGAAQIRALEQALVSSESALKSTRLGQEVGVRTNLDVLNAQQNWYSTQRDLSAARYSYLLTALRLKATSGQLTESDLQEVNSRLKP</sequence>